<feature type="transmembrane region" description="Helical" evidence="1">
    <location>
        <begin position="36"/>
        <end position="53"/>
    </location>
</feature>
<keyword evidence="1" id="KW-0812">Transmembrane</keyword>
<keyword evidence="3" id="KW-1185">Reference proteome</keyword>
<feature type="transmembrane region" description="Helical" evidence="1">
    <location>
        <begin position="65"/>
        <end position="84"/>
    </location>
</feature>
<proteinExistence type="predicted"/>
<evidence type="ECO:0000256" key="1">
    <source>
        <dbReference type="SAM" id="Phobius"/>
    </source>
</evidence>
<keyword evidence="1" id="KW-0472">Membrane</keyword>
<dbReference type="EMBL" id="JACXVP010000006">
    <property type="protein sequence ID" value="KAG5601031.1"/>
    <property type="molecule type" value="Genomic_DNA"/>
</dbReference>
<sequence>MYFKGNKLHYLQSYIYDFTKDNCEKYDLNCVVKDELIFKLLFSIFSLFRLHPIKNLGRFLSFLDFKFTLITLFFTQFAIITNYYHNLCRHFSRFKIENQGPSINSERKKKKREKRFDFVLIERKRRIVPCKEYTQSSCSINYCSFFYFLSLKIWVFLGNVLFDVDDAAKDSCLSGKKSGLVVSETNFHLLDKKWKLSVYLRSI</sequence>
<name>A0A9J5YMS6_SOLCO</name>
<reference evidence="2 3" key="1">
    <citation type="submission" date="2020-09" db="EMBL/GenBank/DDBJ databases">
        <title>De no assembly of potato wild relative species, Solanum commersonii.</title>
        <authorList>
            <person name="Cho K."/>
        </authorList>
    </citation>
    <scope>NUCLEOTIDE SEQUENCE [LARGE SCALE GENOMIC DNA]</scope>
    <source>
        <strain evidence="2">LZ3.2</strain>
        <tissue evidence="2">Leaf</tissue>
    </source>
</reference>
<gene>
    <name evidence="2" type="ORF">H5410_032401</name>
</gene>
<accession>A0A9J5YMS6</accession>
<evidence type="ECO:0000313" key="3">
    <source>
        <dbReference type="Proteomes" id="UP000824120"/>
    </source>
</evidence>
<comment type="caution">
    <text evidence="2">The sequence shown here is derived from an EMBL/GenBank/DDBJ whole genome shotgun (WGS) entry which is preliminary data.</text>
</comment>
<organism evidence="2 3">
    <name type="scientific">Solanum commersonii</name>
    <name type="common">Commerson's wild potato</name>
    <name type="synonym">Commerson's nightshade</name>
    <dbReference type="NCBI Taxonomy" id="4109"/>
    <lineage>
        <taxon>Eukaryota</taxon>
        <taxon>Viridiplantae</taxon>
        <taxon>Streptophyta</taxon>
        <taxon>Embryophyta</taxon>
        <taxon>Tracheophyta</taxon>
        <taxon>Spermatophyta</taxon>
        <taxon>Magnoliopsida</taxon>
        <taxon>eudicotyledons</taxon>
        <taxon>Gunneridae</taxon>
        <taxon>Pentapetalae</taxon>
        <taxon>asterids</taxon>
        <taxon>lamiids</taxon>
        <taxon>Solanales</taxon>
        <taxon>Solanaceae</taxon>
        <taxon>Solanoideae</taxon>
        <taxon>Solaneae</taxon>
        <taxon>Solanum</taxon>
    </lineage>
</organism>
<keyword evidence="1" id="KW-1133">Transmembrane helix</keyword>
<dbReference type="Proteomes" id="UP000824120">
    <property type="component" value="Chromosome 6"/>
</dbReference>
<protein>
    <submittedName>
        <fullName evidence="2">Uncharacterized protein</fullName>
    </submittedName>
</protein>
<dbReference type="AlphaFoldDB" id="A0A9J5YMS6"/>
<evidence type="ECO:0000313" key="2">
    <source>
        <dbReference type="EMBL" id="KAG5601031.1"/>
    </source>
</evidence>